<organism evidence="1 2">
    <name type="scientific">Desulfovibrio litoralis DSM 11393</name>
    <dbReference type="NCBI Taxonomy" id="1121455"/>
    <lineage>
        <taxon>Bacteria</taxon>
        <taxon>Pseudomonadati</taxon>
        <taxon>Thermodesulfobacteriota</taxon>
        <taxon>Desulfovibrionia</taxon>
        <taxon>Desulfovibrionales</taxon>
        <taxon>Desulfovibrionaceae</taxon>
        <taxon>Desulfovibrio</taxon>
    </lineage>
</organism>
<dbReference type="SUPFAM" id="SSF52540">
    <property type="entry name" value="P-loop containing nucleoside triphosphate hydrolases"/>
    <property type="match status" value="1"/>
</dbReference>
<dbReference type="InterPro" id="IPR027417">
    <property type="entry name" value="P-loop_NTPase"/>
</dbReference>
<name>A0A1M7TQ12_9BACT</name>
<reference evidence="1 2" key="1">
    <citation type="submission" date="2016-12" db="EMBL/GenBank/DDBJ databases">
        <authorList>
            <person name="Song W.-J."/>
            <person name="Kurnit D.M."/>
        </authorList>
    </citation>
    <scope>NUCLEOTIDE SEQUENCE [LARGE SCALE GENOMIC DNA]</scope>
    <source>
        <strain evidence="1 2">DSM 11393</strain>
    </source>
</reference>
<dbReference type="Gene3D" id="1.10.10.10">
    <property type="entry name" value="Winged helix-like DNA-binding domain superfamily/Winged helix DNA-binding domain"/>
    <property type="match status" value="1"/>
</dbReference>
<evidence type="ECO:0000313" key="1">
    <source>
        <dbReference type="EMBL" id="SHN72766.1"/>
    </source>
</evidence>
<dbReference type="EMBL" id="FRDI01000018">
    <property type="protein sequence ID" value="SHN72766.1"/>
    <property type="molecule type" value="Genomic_DNA"/>
</dbReference>
<protein>
    <submittedName>
        <fullName evidence="1">AAA domain-containing protein</fullName>
    </submittedName>
</protein>
<proteinExistence type="predicted"/>
<dbReference type="STRING" id="1121455.SAMN02745728_02349"/>
<accession>A0A1M7TQ12</accession>
<evidence type="ECO:0000313" key="2">
    <source>
        <dbReference type="Proteomes" id="UP000186469"/>
    </source>
</evidence>
<dbReference type="InterPro" id="IPR036388">
    <property type="entry name" value="WH-like_DNA-bd_sf"/>
</dbReference>
<dbReference type="AlphaFoldDB" id="A0A1M7TQ12"/>
<dbReference type="Pfam" id="PF13481">
    <property type="entry name" value="AAA_25"/>
    <property type="match status" value="1"/>
</dbReference>
<dbReference type="RefSeq" id="WP_072698010.1">
    <property type="nucleotide sequence ID" value="NZ_FRDI01000018.1"/>
</dbReference>
<sequence length="758" mass="86505">MSSNFTSEFVAIFGKRHTSFPYYPDMLEAKYMFKALVESECTKRGPEKLPWFPKNCNMNIEQNFFFSHPQQLGYKSYIELYAKVKNYSIDNAINELVEQYSLNSLLHFWGLSPQYIDKKSCERLNYDLVNWNSWHTNDHLFNLPDSITAGEQNLLSKSIIRFIDQSIAYGTTEIERGYCGYVKYKNIDNKPILLPMITKRKNTVAFNYQPERSVEYFLSPGVPNTCSQQNGYTWPLLGRNLLEYRPKIVFLCEDLLLAEYLNNMVSDSNRYTKKDFVAVAPYASGKFLENVDFSNLLGMNVIYIPAINRDSYLNVDKYEKKCTKVYINSFKIYHNALVWDGYAAKPDDFGSLADPFERFLGEKSVNLFGRESGVLGEIVESSLSSAQYQRFCFKVGLHETKPEPMSSSSPSVAEILHREINPSQEVYTDCFSGANSLGLIVANQNSGKSYLAVSLAMARSCGIDFLSFKRLEKTKVLYLAAEDSQDVFASIVQRANKALKCSSADLEEYFKFELFRETNLNCILDLCKEETQLHVKKCISKHEPKLIIFDNLISFCPGFRQKGGSAWKDVFSFVKQIEKEHGCAVLLVHHSNKDDEAAGSRDIEAQCQNVVTIQKHNFDKNTNTSAVNENAANNGGLNIQLKFTKCKAYPQLENKPYNLTLNNLNTCPDANPNWLIHDADTNNIYSTEQPEFEPFDNTDNLGEIINYASSRGVFAREDIEKKLGYRKSAVNNMLKVLVENKKINKIGEGKSTRYSLRV</sequence>
<gene>
    <name evidence="1" type="ORF">SAMN02745728_02349</name>
</gene>
<keyword evidence="2" id="KW-1185">Reference proteome</keyword>
<dbReference type="Proteomes" id="UP000186469">
    <property type="component" value="Unassembled WGS sequence"/>
</dbReference>
<dbReference type="Gene3D" id="3.40.50.300">
    <property type="entry name" value="P-loop containing nucleotide triphosphate hydrolases"/>
    <property type="match status" value="1"/>
</dbReference>